<dbReference type="RefSeq" id="WP_376860316.1">
    <property type="nucleotide sequence ID" value="NZ_JBHSLA010000003.1"/>
</dbReference>
<dbReference type="SUPFAM" id="SSF53756">
    <property type="entry name" value="UDP-Glycosyltransferase/glycogen phosphorylase"/>
    <property type="match status" value="1"/>
</dbReference>
<protein>
    <submittedName>
        <fullName evidence="1">Glycosyltransferase family 4 protein</fullName>
        <ecNumber evidence="1">2.4.-.-</ecNumber>
    </submittedName>
</protein>
<dbReference type="PANTHER" id="PTHR12526">
    <property type="entry name" value="GLYCOSYLTRANSFERASE"/>
    <property type="match status" value="1"/>
</dbReference>
<dbReference type="Proteomes" id="UP001596162">
    <property type="component" value="Unassembled WGS sequence"/>
</dbReference>
<evidence type="ECO:0000313" key="2">
    <source>
        <dbReference type="Proteomes" id="UP001596162"/>
    </source>
</evidence>
<keyword evidence="2" id="KW-1185">Reference proteome</keyword>
<organism evidence="1 2">
    <name type="scientific">Bizionia hallyeonensis</name>
    <dbReference type="NCBI Taxonomy" id="1123757"/>
    <lineage>
        <taxon>Bacteria</taxon>
        <taxon>Pseudomonadati</taxon>
        <taxon>Bacteroidota</taxon>
        <taxon>Flavobacteriia</taxon>
        <taxon>Flavobacteriales</taxon>
        <taxon>Flavobacteriaceae</taxon>
        <taxon>Bizionia</taxon>
    </lineage>
</organism>
<reference evidence="2" key="1">
    <citation type="journal article" date="2019" name="Int. J. Syst. Evol. Microbiol.">
        <title>The Global Catalogue of Microorganisms (GCM) 10K type strain sequencing project: providing services to taxonomists for standard genome sequencing and annotation.</title>
        <authorList>
            <consortium name="The Broad Institute Genomics Platform"/>
            <consortium name="The Broad Institute Genome Sequencing Center for Infectious Disease"/>
            <person name="Wu L."/>
            <person name="Ma J."/>
        </authorList>
    </citation>
    <scope>NUCLEOTIDE SEQUENCE [LARGE SCALE GENOMIC DNA]</scope>
    <source>
        <strain evidence="2">JCM 17978</strain>
    </source>
</reference>
<keyword evidence="1" id="KW-0328">Glycosyltransferase</keyword>
<evidence type="ECO:0000313" key="1">
    <source>
        <dbReference type="EMBL" id="MFC5195468.1"/>
    </source>
</evidence>
<dbReference type="GO" id="GO:0016757">
    <property type="term" value="F:glycosyltransferase activity"/>
    <property type="evidence" value="ECO:0007669"/>
    <property type="project" value="UniProtKB-KW"/>
</dbReference>
<dbReference type="CDD" id="cd03801">
    <property type="entry name" value="GT4_PimA-like"/>
    <property type="match status" value="1"/>
</dbReference>
<dbReference type="Pfam" id="PF13692">
    <property type="entry name" value="Glyco_trans_1_4"/>
    <property type="match status" value="1"/>
</dbReference>
<dbReference type="EC" id="2.4.-.-" evidence="1"/>
<name>A0ABW0C8B0_9FLAO</name>
<sequence>MAETHTVFLFGSVKRQVRYTNPNIRVVETPNHQVRNVLFTFWRVLCLLFTRPRLIGVAYTEAKRYNSLYEQWMRFSRFVPVLLYRPEVFHIQWAGKLDRWVFLRDAYGCKLVLSLRGTQINISPQVRPELAEMYVRHFPKVSGFHAVCDTIKQEVLQFGVDAERIRTIYSVLPETAFKSFRLPKRIADNRVSLVSVGRHHWVKGYSYALAVVKLLVEQGMMVQYTIVAPESAPEDLIFAVHDLGIQDYVQFEQAMAQSELFGYIQGFDVLLLPSLSEGIANVVLEAMALGVPVVCTDSGGMAEVVKSGETGWLVPVRDPEAMALAIGQMMQTPEDDLQRMVSQAHAFVKTEFQSTDSLNRFLELYDDVMV</sequence>
<keyword evidence="1" id="KW-0808">Transferase</keyword>
<gene>
    <name evidence="1" type="ORF">ACFPH8_09030</name>
</gene>
<comment type="caution">
    <text evidence="1">The sequence shown here is derived from an EMBL/GenBank/DDBJ whole genome shotgun (WGS) entry which is preliminary data.</text>
</comment>
<dbReference type="Gene3D" id="3.40.50.2000">
    <property type="entry name" value="Glycogen Phosphorylase B"/>
    <property type="match status" value="2"/>
</dbReference>
<dbReference type="EMBL" id="JBHSLA010000003">
    <property type="protein sequence ID" value="MFC5195468.1"/>
    <property type="molecule type" value="Genomic_DNA"/>
</dbReference>
<proteinExistence type="predicted"/>
<accession>A0ABW0C8B0</accession>